<keyword evidence="5" id="KW-0472">Membrane</keyword>
<dbReference type="GO" id="GO:0046933">
    <property type="term" value="F:proton-transporting ATP synthase activity, rotational mechanism"/>
    <property type="evidence" value="ECO:0007669"/>
    <property type="project" value="InterPro"/>
</dbReference>
<evidence type="ECO:0000256" key="5">
    <source>
        <dbReference type="ARBA" id="ARBA00023136"/>
    </source>
</evidence>
<dbReference type="GO" id="GO:0016787">
    <property type="term" value="F:hydrolase activity"/>
    <property type="evidence" value="ECO:0007669"/>
    <property type="project" value="UniProtKB-KW"/>
</dbReference>
<evidence type="ECO:0000256" key="2">
    <source>
        <dbReference type="ARBA" id="ARBA00005712"/>
    </source>
</evidence>
<dbReference type="PANTHER" id="PTHR13822">
    <property type="entry name" value="ATP SYNTHASE DELTA/EPSILON CHAIN"/>
    <property type="match status" value="1"/>
</dbReference>
<comment type="caution">
    <text evidence="9">The sequence shown here is derived from an EMBL/GenBank/DDBJ whole genome shotgun (WGS) entry which is preliminary data.</text>
</comment>
<dbReference type="InterPro" id="IPR020546">
    <property type="entry name" value="ATP_synth_F1_dsu/esu_N"/>
</dbReference>
<evidence type="ECO:0000256" key="6">
    <source>
        <dbReference type="ARBA" id="ARBA00023196"/>
    </source>
</evidence>
<dbReference type="InterPro" id="IPR036771">
    <property type="entry name" value="ATPsynth_dsu/esu_N"/>
</dbReference>
<dbReference type="InterPro" id="IPR001469">
    <property type="entry name" value="ATP_synth_F1_dsu/esu"/>
</dbReference>
<evidence type="ECO:0000256" key="4">
    <source>
        <dbReference type="ARBA" id="ARBA00023065"/>
    </source>
</evidence>
<accession>D9PHX1</accession>
<keyword evidence="7" id="KW-0066">ATP synthesis</keyword>
<name>D9PHX1_9ZZZZ</name>
<reference evidence="9" key="2">
    <citation type="journal article" date="2011" name="Microb. Ecol.">
        <title>Taxonomic and Functional Metagenomic Profiling of the Microbial Community in the Anoxic Sediment of a Sub-saline Shallow Lake (Laguna de Carrizo, Central Spain).</title>
        <authorList>
            <person name="Ferrer M."/>
            <person name="Guazzaroni M.E."/>
            <person name="Richter M."/>
            <person name="Garcia-Salamanca A."/>
            <person name="Yarza P."/>
            <person name="Suarez-Suarez A."/>
            <person name="Solano J."/>
            <person name="Alcaide M."/>
            <person name="van Dillewijn P."/>
            <person name="Molina-Henares M.A."/>
            <person name="Lopez-Cortes N."/>
            <person name="Al-Ramahi Y."/>
            <person name="Guerrero C."/>
            <person name="Acosta A."/>
            <person name="de Eugenio L.I."/>
            <person name="Martinez V."/>
            <person name="Marques S."/>
            <person name="Rojo F."/>
            <person name="Santero E."/>
            <person name="Genilloud O."/>
            <person name="Perez-Perez J."/>
            <person name="Rossello-Mora R."/>
            <person name="Ramos J.L."/>
        </authorList>
    </citation>
    <scope>NUCLEOTIDE SEQUENCE</scope>
</reference>
<dbReference type="EC" id="3.6.3.14" evidence="9"/>
<comment type="similarity">
    <text evidence="2">Belongs to the ATPase epsilon chain family.</text>
</comment>
<proteinExistence type="inferred from homology"/>
<dbReference type="PANTHER" id="PTHR13822:SF10">
    <property type="entry name" value="ATP SYNTHASE EPSILON CHAIN, CHLOROPLASTIC"/>
    <property type="match status" value="1"/>
</dbReference>
<gene>
    <name evidence="9" type="ORF">LDC_1125</name>
</gene>
<dbReference type="NCBIfam" id="TIGR01216">
    <property type="entry name" value="ATP_synt_epsi"/>
    <property type="match status" value="1"/>
</dbReference>
<dbReference type="HAMAP" id="MF_00530">
    <property type="entry name" value="ATP_synth_epsil_bac"/>
    <property type="match status" value="1"/>
</dbReference>
<dbReference type="EMBL" id="ADZX01000396">
    <property type="protein sequence ID" value="EFK96844.1"/>
    <property type="molecule type" value="Genomic_DNA"/>
</dbReference>
<keyword evidence="3" id="KW-0813">Transport</keyword>
<comment type="subcellular location">
    <subcellularLocation>
        <location evidence="1">Membrane</location>
        <topology evidence="1">Peripheral membrane protein</topology>
    </subcellularLocation>
</comment>
<evidence type="ECO:0000256" key="7">
    <source>
        <dbReference type="ARBA" id="ARBA00023310"/>
    </source>
</evidence>
<dbReference type="Gene3D" id="2.60.15.10">
    <property type="entry name" value="F0F1 ATP synthase delta/epsilon subunit, N-terminal"/>
    <property type="match status" value="1"/>
</dbReference>
<protein>
    <submittedName>
        <fullName evidence="9">ATPase, F1 complex, delta/epsilon subunit</fullName>
        <ecNumber evidence="9">3.6.3.14</ecNumber>
    </submittedName>
</protein>
<sequence length="139" mass="15070">MSKLQLTVVSQERQLLQEQVDSVTAPASDGEVTILPEHISLVTTLDPGELIYRSNGNESSIVVSNGFLTVGGNNQVIVMVDSAVHAREISLKKSQEAIEAAKSAITFSKNRQELLMAEANLKQALLEVRVAERSARVRG</sequence>
<dbReference type="Pfam" id="PF02823">
    <property type="entry name" value="ATP-synt_DE_N"/>
    <property type="match status" value="1"/>
</dbReference>
<dbReference type="GO" id="GO:0045259">
    <property type="term" value="C:proton-transporting ATP synthase complex"/>
    <property type="evidence" value="ECO:0007669"/>
    <property type="project" value="UniProtKB-KW"/>
</dbReference>
<keyword evidence="9" id="KW-0378">Hydrolase</keyword>
<keyword evidence="4" id="KW-0406">Ion transport</keyword>
<evidence type="ECO:0000256" key="1">
    <source>
        <dbReference type="ARBA" id="ARBA00004170"/>
    </source>
</evidence>
<evidence type="ECO:0000313" key="9">
    <source>
        <dbReference type="EMBL" id="EFK96844.1"/>
    </source>
</evidence>
<dbReference type="SUPFAM" id="SSF51344">
    <property type="entry name" value="Epsilon subunit of F1F0-ATP synthase N-terminal domain"/>
    <property type="match status" value="1"/>
</dbReference>
<dbReference type="AlphaFoldDB" id="D9PHX1"/>
<keyword evidence="6" id="KW-0139">CF(1)</keyword>
<evidence type="ECO:0000259" key="8">
    <source>
        <dbReference type="Pfam" id="PF02823"/>
    </source>
</evidence>
<feature type="domain" description="ATP synthase F1 complex delta/epsilon subunit N-terminal" evidence="8">
    <location>
        <begin position="4"/>
        <end position="83"/>
    </location>
</feature>
<reference evidence="9" key="1">
    <citation type="submission" date="2010-07" db="EMBL/GenBank/DDBJ databases">
        <authorList>
            <consortium name="CONSOLIDER consortium CSD2007-00005"/>
            <person name="Guazzaroni M.-E."/>
            <person name="Richter M."/>
            <person name="Garcia-Salamanca A."/>
            <person name="Yarza P."/>
            <person name="Ferrer M."/>
        </authorList>
    </citation>
    <scope>NUCLEOTIDE SEQUENCE</scope>
</reference>
<evidence type="ECO:0000256" key="3">
    <source>
        <dbReference type="ARBA" id="ARBA00022448"/>
    </source>
</evidence>
<dbReference type="CDD" id="cd12152">
    <property type="entry name" value="F1-ATPase_delta"/>
    <property type="match status" value="1"/>
</dbReference>
<organism evidence="9">
    <name type="scientific">sediment metagenome</name>
    <dbReference type="NCBI Taxonomy" id="749907"/>
    <lineage>
        <taxon>unclassified sequences</taxon>
        <taxon>metagenomes</taxon>
        <taxon>ecological metagenomes</taxon>
    </lineage>
</organism>